<comment type="caution">
    <text evidence="1">The sequence shown here is derived from an EMBL/GenBank/DDBJ whole genome shotgun (WGS) entry which is preliminary data.</text>
</comment>
<organism evidence="1 2">
    <name type="scientific">Zosterops borbonicus</name>
    <dbReference type="NCBI Taxonomy" id="364589"/>
    <lineage>
        <taxon>Eukaryota</taxon>
        <taxon>Metazoa</taxon>
        <taxon>Chordata</taxon>
        <taxon>Craniata</taxon>
        <taxon>Vertebrata</taxon>
        <taxon>Euteleostomi</taxon>
        <taxon>Archelosauria</taxon>
        <taxon>Archosauria</taxon>
        <taxon>Dinosauria</taxon>
        <taxon>Saurischia</taxon>
        <taxon>Theropoda</taxon>
        <taxon>Coelurosauria</taxon>
        <taxon>Aves</taxon>
        <taxon>Neognathae</taxon>
        <taxon>Neoaves</taxon>
        <taxon>Telluraves</taxon>
        <taxon>Australaves</taxon>
        <taxon>Passeriformes</taxon>
        <taxon>Sylvioidea</taxon>
        <taxon>Zosteropidae</taxon>
        <taxon>Zosterops</taxon>
    </lineage>
</organism>
<evidence type="ECO:0000313" key="1">
    <source>
        <dbReference type="EMBL" id="TRZ23605.1"/>
    </source>
</evidence>
<dbReference type="EMBL" id="SWJQ01000069">
    <property type="protein sequence ID" value="TRZ23605.1"/>
    <property type="molecule type" value="Genomic_DNA"/>
</dbReference>
<proteinExistence type="predicted"/>
<keyword evidence="2" id="KW-1185">Reference proteome</keyword>
<accession>A0A8K1GUI9</accession>
<dbReference type="AlphaFoldDB" id="A0A8K1GUI9"/>
<evidence type="ECO:0000313" key="2">
    <source>
        <dbReference type="Proteomes" id="UP000796761"/>
    </source>
</evidence>
<protein>
    <submittedName>
        <fullName evidence="1">Uncharacterized protein</fullName>
    </submittedName>
</protein>
<sequence length="133" mass="15256">MRVSEENKAAQNRWTGTTHGTEILFALQENKEQNGCGASHTQPRMQLVHLSKQEPSHVATGVWALSGQVLVPSLVKDRSHGNKGIFRVKQFKSQDFLSLDLKIIRNIRLEDIQMRKFAKQYCYLFETDEPKES</sequence>
<dbReference type="Proteomes" id="UP000796761">
    <property type="component" value="Unassembled WGS sequence"/>
</dbReference>
<gene>
    <name evidence="1" type="ORF">HGM15179_003502</name>
</gene>
<name>A0A8K1GUI9_9PASS</name>
<dbReference type="OrthoDB" id="10583622at2759"/>
<reference evidence="1" key="1">
    <citation type="submission" date="2019-04" db="EMBL/GenBank/DDBJ databases">
        <title>Genome assembly of Zosterops borbonicus 15179.</title>
        <authorList>
            <person name="Leroy T."/>
            <person name="Anselmetti Y."/>
            <person name="Tilak M.-K."/>
            <person name="Nabholz B."/>
        </authorList>
    </citation>
    <scope>NUCLEOTIDE SEQUENCE</scope>
    <source>
        <strain evidence="1">HGM_15179</strain>
        <tissue evidence="1">Muscle</tissue>
    </source>
</reference>